<dbReference type="EMBL" id="BJWL01000010">
    <property type="protein sequence ID" value="GFY94899.1"/>
    <property type="molecule type" value="Genomic_DNA"/>
</dbReference>
<proteinExistence type="predicted"/>
<reference evidence="2 3" key="1">
    <citation type="submission" date="2019-07" db="EMBL/GenBank/DDBJ databases">
        <title>De Novo Assembly of kiwifruit Actinidia rufa.</title>
        <authorList>
            <person name="Sugita-Konishi S."/>
            <person name="Sato K."/>
            <person name="Mori E."/>
            <person name="Abe Y."/>
            <person name="Kisaki G."/>
            <person name="Hamano K."/>
            <person name="Suezawa K."/>
            <person name="Otani M."/>
            <person name="Fukuda T."/>
            <person name="Manabe T."/>
            <person name="Gomi K."/>
            <person name="Tabuchi M."/>
            <person name="Akimitsu K."/>
            <person name="Kataoka I."/>
        </authorList>
    </citation>
    <scope>NUCLEOTIDE SEQUENCE [LARGE SCALE GENOMIC DNA]</scope>
    <source>
        <strain evidence="3">cv. Fuchu</strain>
    </source>
</reference>
<dbReference type="FunFam" id="3.80.10.10:FF:000518">
    <property type="entry name" value="F-box family protein"/>
    <property type="match status" value="1"/>
</dbReference>
<dbReference type="InterPro" id="IPR032675">
    <property type="entry name" value="LRR_dom_sf"/>
</dbReference>
<feature type="domain" description="F-box/LRR-repeat protein 15-like leucin rich repeat" evidence="1">
    <location>
        <begin position="479"/>
        <end position="610"/>
    </location>
</feature>
<evidence type="ECO:0000259" key="1">
    <source>
        <dbReference type="Pfam" id="PF25372"/>
    </source>
</evidence>
<dbReference type="OrthoDB" id="423607at2759"/>
<dbReference type="PANTHER" id="PTHR13318">
    <property type="entry name" value="PARTNER OF PAIRED, ISOFORM B-RELATED"/>
    <property type="match status" value="1"/>
</dbReference>
<dbReference type="FunFam" id="3.80.10.10:FF:000276">
    <property type="entry name" value="F-box/LRR-repeat protein 3"/>
    <property type="match status" value="1"/>
</dbReference>
<protein>
    <submittedName>
        <fullName evidence="2">F-box family protein</fullName>
    </submittedName>
</protein>
<comment type="caution">
    <text evidence="2">The sequence shown here is derived from an EMBL/GenBank/DDBJ whole genome shotgun (WGS) entry which is preliminary data.</text>
</comment>
<dbReference type="Proteomes" id="UP000585474">
    <property type="component" value="Unassembled WGS sequence"/>
</dbReference>
<name>A0A7J0F9K4_9ERIC</name>
<gene>
    <name evidence="2" type="ORF">Acr_10g0002840</name>
</gene>
<dbReference type="Pfam" id="PF25372">
    <property type="entry name" value="DUF7885"/>
    <property type="match status" value="2"/>
</dbReference>
<dbReference type="SUPFAM" id="SSF52047">
    <property type="entry name" value="RNI-like"/>
    <property type="match status" value="2"/>
</dbReference>
<organism evidence="2 3">
    <name type="scientific">Actinidia rufa</name>
    <dbReference type="NCBI Taxonomy" id="165716"/>
    <lineage>
        <taxon>Eukaryota</taxon>
        <taxon>Viridiplantae</taxon>
        <taxon>Streptophyta</taxon>
        <taxon>Embryophyta</taxon>
        <taxon>Tracheophyta</taxon>
        <taxon>Spermatophyta</taxon>
        <taxon>Magnoliopsida</taxon>
        <taxon>eudicotyledons</taxon>
        <taxon>Gunneridae</taxon>
        <taxon>Pentapetalae</taxon>
        <taxon>asterids</taxon>
        <taxon>Ericales</taxon>
        <taxon>Actinidiaceae</taxon>
        <taxon>Actinidia</taxon>
    </lineage>
</organism>
<dbReference type="PANTHER" id="PTHR13318:SF37">
    <property type="entry name" value="F-BOX DOMAIN-CONTAINING PROTEIN"/>
    <property type="match status" value="1"/>
</dbReference>
<dbReference type="InterPro" id="IPR001611">
    <property type="entry name" value="Leu-rich_rpt"/>
</dbReference>
<dbReference type="Gene3D" id="3.80.10.10">
    <property type="entry name" value="Ribonuclease Inhibitor"/>
    <property type="match status" value="4"/>
</dbReference>
<dbReference type="GO" id="GO:0019005">
    <property type="term" value="C:SCF ubiquitin ligase complex"/>
    <property type="evidence" value="ECO:0007669"/>
    <property type="project" value="TreeGrafter"/>
</dbReference>
<dbReference type="GO" id="GO:0031146">
    <property type="term" value="P:SCF-dependent proteasomal ubiquitin-dependent protein catabolic process"/>
    <property type="evidence" value="ECO:0007669"/>
    <property type="project" value="TreeGrafter"/>
</dbReference>
<keyword evidence="3" id="KW-1185">Reference proteome</keyword>
<dbReference type="InterPro" id="IPR057207">
    <property type="entry name" value="FBXL15_LRR"/>
</dbReference>
<dbReference type="SMART" id="SM00367">
    <property type="entry name" value="LRR_CC"/>
    <property type="match status" value="14"/>
</dbReference>
<evidence type="ECO:0000313" key="3">
    <source>
        <dbReference type="Proteomes" id="UP000585474"/>
    </source>
</evidence>
<feature type="domain" description="F-box/LRR-repeat protein 15-like leucin rich repeat" evidence="1">
    <location>
        <begin position="314"/>
        <end position="477"/>
    </location>
</feature>
<dbReference type="Pfam" id="PF13516">
    <property type="entry name" value="LRR_6"/>
    <property type="match status" value="2"/>
</dbReference>
<accession>A0A7J0F9K4</accession>
<dbReference type="AlphaFoldDB" id="A0A7J0F9K4"/>
<evidence type="ECO:0000313" key="2">
    <source>
        <dbReference type="EMBL" id="GFY94899.1"/>
    </source>
</evidence>
<sequence length="644" mass="69592">MDSPPILSLLTEDLLVRVLANLSDDSDRKSFRSACRSFLRVDSLHRATIRILRPEFLHGLLRKYRAVEAIDLSVCPRIDDATVSVLFGGDAAAEWTRRLRRLVLSRAVGLGWAGLGMLVRACPGLEAVDVSYCCGFGDREAAALSCAGGLRELRLDKCLGVTDVGLAKVAVGCGRLERISLKWCLEITDLGIGLLANKCPDLKHLDISFTKVTSESLQAIGTLQKLEMLALAGCGLVDDIGLDNLGIGCPSLQVLDVSRCDKISSSGLISVIRGHSGLRQLYASYCFFELSTTLLYSLTELKNLKTISVDGAQVSGSSFHMICTNCKFLVEIGMSKCKGVTDTGLIQLASACPNLKILNLTCCDSITDAAISAITESCRNLSCLKAESCNLLTEKSLDVLGSRSLLLKDLDLTDCSGANDAGLNYLSECSELLCLKLGLCANISDKGLSYIASNCTMICELDLYRCTGIGDDGLAALSSGCKKLKRLNLSYCNEVTDRGLQFLGHLKELSDLELRGLVNITGTGLAALAAGCRRLSELDLKNCENINDSGFWALAYYSRNLRQINLSCCAISDVGLCMVMGNLTRLQDAKLVNLPNVSVQGLELALRACCVRLKKVKLLTYLAFHLSPEILNTLTARGCRVRWD</sequence>
<dbReference type="InterPro" id="IPR006553">
    <property type="entry name" value="Leu-rich_rpt_Cys-con_subtyp"/>
</dbReference>